<dbReference type="AlphaFoldDB" id="A0A1V0N3X6"/>
<dbReference type="Pfam" id="PF08843">
    <property type="entry name" value="AbiEii"/>
    <property type="match status" value="1"/>
</dbReference>
<dbReference type="Gene3D" id="3.10.450.620">
    <property type="entry name" value="JHP933, nucleotidyltransferase-like core domain"/>
    <property type="match status" value="1"/>
</dbReference>
<evidence type="ECO:0000313" key="1">
    <source>
        <dbReference type="EMBL" id="ARD84848.1"/>
    </source>
</evidence>
<organism evidence="1 2">
    <name type="scientific">Ferroplasma acidiphilum</name>
    <dbReference type="NCBI Taxonomy" id="74969"/>
    <lineage>
        <taxon>Archaea</taxon>
        <taxon>Methanobacteriati</taxon>
        <taxon>Thermoplasmatota</taxon>
        <taxon>Thermoplasmata</taxon>
        <taxon>Thermoplasmatales</taxon>
        <taxon>Ferroplasmaceae</taxon>
        <taxon>Ferroplasma</taxon>
    </lineage>
</organism>
<proteinExistence type="predicted"/>
<dbReference type="InterPro" id="IPR014942">
    <property type="entry name" value="AbiEii"/>
</dbReference>
<accession>A0A1V0N3X6</accession>
<dbReference type="Proteomes" id="UP000192050">
    <property type="component" value="Chromosome"/>
</dbReference>
<dbReference type="KEGG" id="fai:FAD_0966"/>
<keyword evidence="2" id="KW-1185">Reference proteome</keyword>
<dbReference type="EMBL" id="CP015363">
    <property type="protein sequence ID" value="ARD84848.1"/>
    <property type="molecule type" value="Genomic_DNA"/>
</dbReference>
<reference evidence="1 2" key="1">
    <citation type="submission" date="2011-10" db="EMBL/GenBank/DDBJ databases">
        <title>Metabolic and evolutionary patterns in the extreme acidophile Ferroplasma acidiphilum.</title>
        <authorList>
            <person name="Golyshina O.V."/>
            <person name="Kozyavkin S.A."/>
            <person name="Tatusov R.L."/>
            <person name="Slesarev A.I."/>
            <person name="Golyshin P.N."/>
        </authorList>
    </citation>
    <scope>NUCLEOTIDE SEQUENCE [LARGE SCALE GENOMIC DNA]</scope>
    <source>
        <strain evidence="2">Y</strain>
    </source>
</reference>
<gene>
    <name evidence="1" type="ORF">FAD_0966</name>
</gene>
<sequence>MAIWRCYSGNRFSVNIDLYSINFPERLTEFQKEIKSNELKLKELKNTGNILCSNISDNDISVKIEINHKYYPENPVEMEYELIDGNTLNVLTLSAESLINEKILAYRDRKFMRDLYDIYVLLKYVDRPETVKSKLLKFINTLEKPVDENVVKTIVYSGLPPSYSKMVDYINQFINST</sequence>
<protein>
    <submittedName>
        <fullName evidence="1">Uncharacterized protein</fullName>
    </submittedName>
</protein>
<evidence type="ECO:0000313" key="2">
    <source>
        <dbReference type="Proteomes" id="UP000192050"/>
    </source>
</evidence>
<name>A0A1V0N3X6_9ARCH</name>